<dbReference type="Gene3D" id="3.30.420.10">
    <property type="entry name" value="Ribonuclease H-like superfamily/Ribonuclease H"/>
    <property type="match status" value="1"/>
</dbReference>
<dbReference type="AlphaFoldDB" id="A0AAV5IUB7"/>
<dbReference type="GO" id="GO:0003676">
    <property type="term" value="F:nucleic acid binding"/>
    <property type="evidence" value="ECO:0007669"/>
    <property type="project" value="InterPro"/>
</dbReference>
<evidence type="ECO:0000256" key="3">
    <source>
        <dbReference type="SAM" id="MobiDB-lite"/>
    </source>
</evidence>
<feature type="domain" description="Reverse transcriptase Ty1/copia-type" evidence="4">
    <location>
        <begin position="733"/>
        <end position="881"/>
    </location>
</feature>
<dbReference type="CDD" id="cd09272">
    <property type="entry name" value="RNase_HI_RT_Ty1"/>
    <property type="match status" value="1"/>
</dbReference>
<sequence length="977" mass="112216">MSSFFCLPCSCLNGNYNITHVKIFITDLRSKRAIYCSNLYTRSGIMILHLVKVFPSFIVATVRDRSVKDHHKAMRSGISFFGEILLVHKSQDWLEIVKGDEVASPPEINAAVYKPWKVRAAKAMFAIKTSIEEEMLEHIKYATSSKDAWDILAARFKRKNYTQLQLLENELLSLKQENMPIRKYFTKIKLLCREISELDEESKISDERMRRIIIHGIRPEFKAFITTVQEEEALFSGRGRGRGKYNIRGGLYSTKGKSRGKGRSQSIKLDQPKDEKSWRQQNRSYRLGGAQKGQVVESSSFNNYRRCNDLCFNCGKRGHFAKAYRYKKGSVQGNVATSKKEGNHSEEEWDMQASCATVEIEAEVEANQVALLASNQSRVDYNKSWIIDSGAASHMIGYEEKLLNLLEYKRNRVVKNVLHVSGMKKNLLSVAQLTALGNYVVFETKDVKVYQQLRIEGTPIMKGEKKNSVYVMSAETTYMDRTSKNDTVDLWHARLGHVSYLRLQVMMNKSMVKGLPKLEVRKDVVCANCQCGKSHQLPYQDSKFKAKEPLQLQNGVAERKNRHLGETCRSMLHAKNVPPKFWAESMKTVAHVINRLLQATLGFISPFEKLWNIKPMVSHFRVFGSVCYVFVPEAQRTKFDKKVVKCIFLGYDDQRKGWSPVTEPENYEEAAQSIEWRKAMEEEIKALKQNQTWELVSKPNDVKPVSCKWVYKVKTRPDRKIERYKARLVARGEIYMELPCGFEDKRHPEYVCKLKKAMYGLKQAPRAWYGKIAKFLVQSGYSMTIANSSLFVKTRGNKVAIVLVYVDDLIVTRDDIEEILQTKENLSVQFQMKELGELRHFLGLEVDRTKEGIFLSEQKYASDLLKKFGMLECKPISTPMEMNARLCSYKGKDLTSATMLLAIRQKLNLFDFIKSGTEWKVVGYCDADYAGYHDTRRSTIGYVFNLGSRAISWCSKRQPIVFLSTTEAKYRAIAVAA</sequence>
<dbReference type="InterPro" id="IPR025724">
    <property type="entry name" value="GAG-pre-integrase_dom"/>
</dbReference>
<feature type="domain" description="GAG-pre-integrase" evidence="5">
    <location>
        <begin position="482"/>
        <end position="534"/>
    </location>
</feature>
<dbReference type="InterPro" id="IPR012337">
    <property type="entry name" value="RNaseH-like_sf"/>
</dbReference>
<dbReference type="InterPro" id="IPR043502">
    <property type="entry name" value="DNA/RNA_pol_sf"/>
</dbReference>
<dbReference type="Pfam" id="PF07727">
    <property type="entry name" value="RVT_2"/>
    <property type="match status" value="2"/>
</dbReference>
<protein>
    <submittedName>
        <fullName evidence="7">Uncharacterized protein</fullName>
    </submittedName>
</protein>
<keyword evidence="8" id="KW-1185">Reference proteome</keyword>
<dbReference type="InterPro" id="IPR013103">
    <property type="entry name" value="RVT_2"/>
</dbReference>
<gene>
    <name evidence="7" type="ORF">SLEP1_g15774</name>
</gene>
<dbReference type="PANTHER" id="PTHR42648:SF18">
    <property type="entry name" value="RETROTRANSPOSON, UNCLASSIFIED-LIKE PROTEIN"/>
    <property type="match status" value="1"/>
</dbReference>
<evidence type="ECO:0000256" key="2">
    <source>
        <dbReference type="ARBA" id="ARBA00022801"/>
    </source>
</evidence>
<dbReference type="SUPFAM" id="SSF56672">
    <property type="entry name" value="DNA/RNA polymerases"/>
    <property type="match status" value="1"/>
</dbReference>
<evidence type="ECO:0000259" key="5">
    <source>
        <dbReference type="Pfam" id="PF13976"/>
    </source>
</evidence>
<keyword evidence="2" id="KW-0378">Hydrolase</keyword>
<evidence type="ECO:0000313" key="7">
    <source>
        <dbReference type="EMBL" id="GKV03484.1"/>
    </source>
</evidence>
<dbReference type="Pfam" id="PF25597">
    <property type="entry name" value="SH3_retrovirus"/>
    <property type="match status" value="1"/>
</dbReference>
<evidence type="ECO:0000256" key="1">
    <source>
        <dbReference type="ARBA" id="ARBA00022723"/>
    </source>
</evidence>
<dbReference type="Proteomes" id="UP001054252">
    <property type="component" value="Unassembled WGS sequence"/>
</dbReference>
<dbReference type="Pfam" id="PF14223">
    <property type="entry name" value="Retrotran_gag_2"/>
    <property type="match status" value="1"/>
</dbReference>
<reference evidence="7 8" key="1">
    <citation type="journal article" date="2021" name="Commun. Biol.">
        <title>The genome of Shorea leprosula (Dipterocarpaceae) highlights the ecological relevance of drought in aseasonal tropical rainforests.</title>
        <authorList>
            <person name="Ng K.K.S."/>
            <person name="Kobayashi M.J."/>
            <person name="Fawcett J.A."/>
            <person name="Hatakeyama M."/>
            <person name="Paape T."/>
            <person name="Ng C.H."/>
            <person name="Ang C.C."/>
            <person name="Tnah L.H."/>
            <person name="Lee C.T."/>
            <person name="Nishiyama T."/>
            <person name="Sese J."/>
            <person name="O'Brien M.J."/>
            <person name="Copetti D."/>
            <person name="Mohd Noor M.I."/>
            <person name="Ong R.C."/>
            <person name="Putra M."/>
            <person name="Sireger I.Z."/>
            <person name="Indrioko S."/>
            <person name="Kosugi Y."/>
            <person name="Izuno A."/>
            <person name="Isagi Y."/>
            <person name="Lee S.L."/>
            <person name="Shimizu K.K."/>
        </authorList>
    </citation>
    <scope>NUCLEOTIDE SEQUENCE [LARGE SCALE GENOMIC DNA]</scope>
    <source>
        <strain evidence="7">214</strain>
    </source>
</reference>
<dbReference type="PANTHER" id="PTHR42648">
    <property type="entry name" value="TRANSPOSASE, PUTATIVE-RELATED"/>
    <property type="match status" value="1"/>
</dbReference>
<evidence type="ECO:0000259" key="4">
    <source>
        <dbReference type="Pfam" id="PF07727"/>
    </source>
</evidence>
<dbReference type="SUPFAM" id="SSF53098">
    <property type="entry name" value="Ribonuclease H-like"/>
    <property type="match status" value="1"/>
</dbReference>
<name>A0AAV5IUB7_9ROSI</name>
<evidence type="ECO:0000259" key="6">
    <source>
        <dbReference type="Pfam" id="PF25597"/>
    </source>
</evidence>
<comment type="caution">
    <text evidence="7">The sequence shown here is derived from an EMBL/GenBank/DDBJ whole genome shotgun (WGS) entry which is preliminary data.</text>
</comment>
<dbReference type="GO" id="GO:0046872">
    <property type="term" value="F:metal ion binding"/>
    <property type="evidence" value="ECO:0007669"/>
    <property type="project" value="UniProtKB-KW"/>
</dbReference>
<proteinExistence type="predicted"/>
<feature type="region of interest" description="Disordered" evidence="3">
    <location>
        <begin position="246"/>
        <end position="280"/>
    </location>
</feature>
<dbReference type="InterPro" id="IPR036397">
    <property type="entry name" value="RNaseH_sf"/>
</dbReference>
<dbReference type="InterPro" id="IPR057670">
    <property type="entry name" value="SH3_retrovirus"/>
</dbReference>
<dbReference type="InterPro" id="IPR039537">
    <property type="entry name" value="Retrotran_Ty1/copia-like"/>
</dbReference>
<dbReference type="GO" id="GO:0016787">
    <property type="term" value="F:hydrolase activity"/>
    <property type="evidence" value="ECO:0007669"/>
    <property type="project" value="UniProtKB-KW"/>
</dbReference>
<feature type="domain" description="Retroviral polymerase SH3-like" evidence="6">
    <location>
        <begin position="625"/>
        <end position="658"/>
    </location>
</feature>
<evidence type="ECO:0000313" key="8">
    <source>
        <dbReference type="Proteomes" id="UP001054252"/>
    </source>
</evidence>
<dbReference type="EMBL" id="BPVZ01000020">
    <property type="protein sequence ID" value="GKV03484.1"/>
    <property type="molecule type" value="Genomic_DNA"/>
</dbReference>
<organism evidence="7 8">
    <name type="scientific">Rubroshorea leprosula</name>
    <dbReference type="NCBI Taxonomy" id="152421"/>
    <lineage>
        <taxon>Eukaryota</taxon>
        <taxon>Viridiplantae</taxon>
        <taxon>Streptophyta</taxon>
        <taxon>Embryophyta</taxon>
        <taxon>Tracheophyta</taxon>
        <taxon>Spermatophyta</taxon>
        <taxon>Magnoliopsida</taxon>
        <taxon>eudicotyledons</taxon>
        <taxon>Gunneridae</taxon>
        <taxon>Pentapetalae</taxon>
        <taxon>rosids</taxon>
        <taxon>malvids</taxon>
        <taxon>Malvales</taxon>
        <taxon>Dipterocarpaceae</taxon>
        <taxon>Rubroshorea</taxon>
    </lineage>
</organism>
<dbReference type="Pfam" id="PF13976">
    <property type="entry name" value="gag_pre-integrs"/>
    <property type="match status" value="1"/>
</dbReference>
<feature type="domain" description="Reverse transcriptase Ty1/copia-type" evidence="4">
    <location>
        <begin position="690"/>
        <end position="732"/>
    </location>
</feature>
<accession>A0AAV5IUB7</accession>
<keyword evidence="1" id="KW-0479">Metal-binding</keyword>